<feature type="domain" description="Transcription regulator PadR C-terminal" evidence="2">
    <location>
        <begin position="92"/>
        <end position="179"/>
    </location>
</feature>
<protein>
    <submittedName>
        <fullName evidence="3">PadR family transcriptional regulator</fullName>
    </submittedName>
</protein>
<dbReference type="Pfam" id="PF10400">
    <property type="entry name" value="Vir_act_alpha_C"/>
    <property type="match status" value="1"/>
</dbReference>
<accession>A0A6I3KYT0</accession>
<name>A0A6I3KYT0_9NOCA</name>
<proteinExistence type="predicted"/>
<dbReference type="RefSeq" id="WP_154788105.1">
    <property type="nucleotide sequence ID" value="NZ_WMBB01000005.1"/>
</dbReference>
<dbReference type="Gene3D" id="1.10.10.10">
    <property type="entry name" value="Winged helix-like DNA-binding domain superfamily/Winged helix DNA-binding domain"/>
    <property type="match status" value="1"/>
</dbReference>
<dbReference type="PANTHER" id="PTHR43252">
    <property type="entry name" value="TRANSCRIPTIONAL REGULATOR YQJI"/>
    <property type="match status" value="1"/>
</dbReference>
<dbReference type="SUPFAM" id="SSF46785">
    <property type="entry name" value="Winged helix' DNA-binding domain"/>
    <property type="match status" value="1"/>
</dbReference>
<evidence type="ECO:0000313" key="3">
    <source>
        <dbReference type="EMBL" id="MTE13680.1"/>
    </source>
</evidence>
<gene>
    <name evidence="3" type="ORF">GLP40_12970</name>
</gene>
<reference evidence="3 4" key="1">
    <citation type="submission" date="2019-11" db="EMBL/GenBank/DDBJ databases">
        <title>Nocardia sp. nov. CT2-14 isolated from soil.</title>
        <authorList>
            <person name="Kanchanasin P."/>
            <person name="Tanasupawat S."/>
            <person name="Yuki M."/>
            <person name="Kudo T."/>
        </authorList>
    </citation>
    <scope>NUCLEOTIDE SEQUENCE [LARGE SCALE GENOMIC DNA]</scope>
    <source>
        <strain evidence="3 4">CT2-14</strain>
    </source>
</reference>
<dbReference type="InterPro" id="IPR036388">
    <property type="entry name" value="WH-like_DNA-bd_sf"/>
</dbReference>
<keyword evidence="4" id="KW-1185">Reference proteome</keyword>
<organism evidence="3 4">
    <name type="scientific">Nocardia aurantiaca</name>
    <dbReference type="NCBI Taxonomy" id="2675850"/>
    <lineage>
        <taxon>Bacteria</taxon>
        <taxon>Bacillati</taxon>
        <taxon>Actinomycetota</taxon>
        <taxon>Actinomycetes</taxon>
        <taxon>Mycobacteriales</taxon>
        <taxon>Nocardiaceae</taxon>
        <taxon>Nocardia</taxon>
    </lineage>
</organism>
<feature type="domain" description="Transcription regulator PadR N-terminal" evidence="1">
    <location>
        <begin position="7"/>
        <end position="81"/>
    </location>
</feature>
<dbReference type="InterPro" id="IPR036390">
    <property type="entry name" value="WH_DNA-bd_sf"/>
</dbReference>
<dbReference type="Pfam" id="PF03551">
    <property type="entry name" value="PadR"/>
    <property type="match status" value="1"/>
</dbReference>
<evidence type="ECO:0000259" key="1">
    <source>
        <dbReference type="Pfam" id="PF03551"/>
    </source>
</evidence>
<dbReference type="InterPro" id="IPR005149">
    <property type="entry name" value="Tscrpt_reg_PadR_N"/>
</dbReference>
<dbReference type="AlphaFoldDB" id="A0A6I3KYT0"/>
<dbReference type="PANTHER" id="PTHR43252:SF4">
    <property type="entry name" value="TRANSCRIPTIONAL REGULATORY PROTEIN"/>
    <property type="match status" value="1"/>
</dbReference>
<sequence>MALRNAVLAALLEGEASGYDLAKGFDASVANFWMATPQQLYKELDRMAAEGLIQTRVVQQERRPNKRLHAITPAGRAALHEFIDAPAKPTAIRDEMMVKVQAMTDADAPAVRAAVAEHLEWSRAKLARYERLRTRLLAGRSEPAYLEEAERVGPYLTLLRGISFEQENQRWAEFALTVIDRRIAAGV</sequence>
<comment type="caution">
    <text evidence="3">The sequence shown here is derived from an EMBL/GenBank/DDBJ whole genome shotgun (WGS) entry which is preliminary data.</text>
</comment>
<evidence type="ECO:0000313" key="4">
    <source>
        <dbReference type="Proteomes" id="UP000432464"/>
    </source>
</evidence>
<dbReference type="Gene3D" id="6.10.140.190">
    <property type="match status" value="1"/>
</dbReference>
<dbReference type="Proteomes" id="UP000432464">
    <property type="component" value="Unassembled WGS sequence"/>
</dbReference>
<dbReference type="EMBL" id="WMBB01000005">
    <property type="protein sequence ID" value="MTE13680.1"/>
    <property type="molecule type" value="Genomic_DNA"/>
</dbReference>
<dbReference type="InterPro" id="IPR018309">
    <property type="entry name" value="Tscrpt_reg_PadR_C"/>
</dbReference>
<evidence type="ECO:0000259" key="2">
    <source>
        <dbReference type="Pfam" id="PF10400"/>
    </source>
</evidence>